<dbReference type="Gene3D" id="1.10.287.380">
    <property type="entry name" value="Valyl-tRNA synthetase, C-terminal domain"/>
    <property type="match status" value="1"/>
</dbReference>
<reference evidence="7 8" key="1">
    <citation type="submission" date="2016-10" db="EMBL/GenBank/DDBJ databases">
        <authorList>
            <person name="de Groot N.N."/>
        </authorList>
    </citation>
    <scope>NUCLEOTIDE SEQUENCE [LARGE SCALE GENOMIC DNA]</scope>
    <source>
        <strain evidence="7 8">CGMCC 1.5070</strain>
    </source>
</reference>
<dbReference type="PANTHER" id="PTHR42855:SF2">
    <property type="entry name" value="DRUG RESISTANCE ABC TRANSPORTER,ATP-BINDING PROTEIN"/>
    <property type="match status" value="1"/>
</dbReference>
<dbReference type="InterPro" id="IPR003439">
    <property type="entry name" value="ABC_transporter-like_ATP-bd"/>
</dbReference>
<dbReference type="GO" id="GO:0016887">
    <property type="term" value="F:ATP hydrolysis activity"/>
    <property type="evidence" value="ECO:0007669"/>
    <property type="project" value="InterPro"/>
</dbReference>
<dbReference type="SMART" id="SM00382">
    <property type="entry name" value="AAA"/>
    <property type="match status" value="2"/>
</dbReference>
<dbReference type="InterPro" id="IPR017871">
    <property type="entry name" value="ABC_transporter-like_CS"/>
</dbReference>
<evidence type="ECO:0000256" key="3">
    <source>
        <dbReference type="ARBA" id="ARBA00022840"/>
    </source>
</evidence>
<feature type="compositionally biased region" description="Basic and acidic residues" evidence="5">
    <location>
        <begin position="567"/>
        <end position="578"/>
    </location>
</feature>
<dbReference type="InterPro" id="IPR003593">
    <property type="entry name" value="AAA+_ATPase"/>
</dbReference>
<dbReference type="InterPro" id="IPR037118">
    <property type="entry name" value="Val-tRNA_synth_C_sf"/>
</dbReference>
<dbReference type="Pfam" id="PF12848">
    <property type="entry name" value="ABC_tran_Xtn"/>
    <property type="match status" value="1"/>
</dbReference>
<dbReference type="Pfam" id="PF16326">
    <property type="entry name" value="ABC_tran_CTD"/>
    <property type="match status" value="1"/>
</dbReference>
<feature type="domain" description="ABC transporter" evidence="6">
    <location>
        <begin position="330"/>
        <end position="547"/>
    </location>
</feature>
<sequence>MILSAIGISKSYGSNLVLNETDLKIEDNDRIGLVGVNGAGKSTLLNLLTQRELPDTGDVFISNNVTIGFLRQNSGLDTENTIWSEMQSVFAPLLSVQKELRSLEKQLAEFNSSSDKTEFDLLTKRYATQSEWFEKHDGYLIDVKIKTILNGMGFADKPYNTVINTLSGGEKTRLAMAKLLLEAPQFLILDEPTNHLDFKTLMWLEEYLSNYKGALLVVSHDRYFLDKLVTVVWEVERHQFLRYKGNYTKYSQLKVEANIRHQKEYEIQQQQIASMKDYVARNIVRASTSKSAKSRIAALERMDVIERPEGELRAARLSFEYDREPVKDVLDVTGLTLEVGEDNSRKVLCKGIDLHLFRGEKIAIIGANGVGKSTFLKVIQGLTPYRNGNIEWGKNVKLGYYEQENKGLHPEKTVLDELWDRYPRMPEHSIRSTLGSVLITGEEVYKQISVLSGGERAKLSFAILMQERANTLILDEPTNHLDLVSKEILEQALMEFTGTLIMVSHDRYMLNKIPDKIIEFTEDTIKVYTGKFNDYLEQTEREKQLVAAVEQTSLQQAKASAASSSYRSREQRNLDNQRKQRIKELETMISEIEDCMKELEQEISTQQIFSDYQLMTEKCAELEQKKEQLNQLSDEWLELID</sequence>
<evidence type="ECO:0000256" key="1">
    <source>
        <dbReference type="ARBA" id="ARBA00022737"/>
    </source>
</evidence>
<organism evidence="7 8">
    <name type="scientific">Hydrogenoanaerobacterium saccharovorans</name>
    <dbReference type="NCBI Taxonomy" id="474960"/>
    <lineage>
        <taxon>Bacteria</taxon>
        <taxon>Bacillati</taxon>
        <taxon>Bacillota</taxon>
        <taxon>Clostridia</taxon>
        <taxon>Eubacteriales</taxon>
        <taxon>Oscillospiraceae</taxon>
        <taxon>Hydrogenoanaerobacterium</taxon>
    </lineage>
</organism>
<dbReference type="GO" id="GO:0003677">
    <property type="term" value="F:DNA binding"/>
    <property type="evidence" value="ECO:0007669"/>
    <property type="project" value="InterPro"/>
</dbReference>
<dbReference type="EMBL" id="FOCG01000001">
    <property type="protein sequence ID" value="SEM58895.1"/>
    <property type="molecule type" value="Genomic_DNA"/>
</dbReference>
<name>A0A1H7ZKR2_9FIRM</name>
<dbReference type="InterPro" id="IPR027417">
    <property type="entry name" value="P-loop_NTPase"/>
</dbReference>
<dbReference type="STRING" id="474960.SAMN05216180_0735"/>
<evidence type="ECO:0000256" key="4">
    <source>
        <dbReference type="SAM" id="Coils"/>
    </source>
</evidence>
<dbReference type="InterPro" id="IPR032524">
    <property type="entry name" value="ABC_tran_C"/>
</dbReference>
<keyword evidence="1" id="KW-0677">Repeat</keyword>
<dbReference type="PROSITE" id="PS00211">
    <property type="entry name" value="ABC_TRANSPORTER_1"/>
    <property type="match status" value="2"/>
</dbReference>
<dbReference type="InterPro" id="IPR051309">
    <property type="entry name" value="ABCF_ATPase"/>
</dbReference>
<dbReference type="FunFam" id="3.40.50.300:FF:000011">
    <property type="entry name" value="Putative ABC transporter ATP-binding component"/>
    <property type="match status" value="1"/>
</dbReference>
<protein>
    <submittedName>
        <fullName evidence="7">ATP-binding cassette, subfamily F, member 3</fullName>
    </submittedName>
</protein>
<dbReference type="AlphaFoldDB" id="A0A1H7ZKR2"/>
<keyword evidence="8" id="KW-1185">Reference proteome</keyword>
<evidence type="ECO:0000313" key="7">
    <source>
        <dbReference type="EMBL" id="SEM58895.1"/>
    </source>
</evidence>
<evidence type="ECO:0000313" key="8">
    <source>
        <dbReference type="Proteomes" id="UP000199158"/>
    </source>
</evidence>
<dbReference type="Gene3D" id="3.40.50.300">
    <property type="entry name" value="P-loop containing nucleotide triphosphate hydrolases"/>
    <property type="match status" value="2"/>
</dbReference>
<accession>A0A1H7ZKR2</accession>
<evidence type="ECO:0000259" key="6">
    <source>
        <dbReference type="PROSITE" id="PS50893"/>
    </source>
</evidence>
<evidence type="ECO:0000256" key="5">
    <source>
        <dbReference type="SAM" id="MobiDB-lite"/>
    </source>
</evidence>
<dbReference type="OrthoDB" id="9801441at2"/>
<dbReference type="CDD" id="cd03221">
    <property type="entry name" value="ABCF_EF-3"/>
    <property type="match status" value="2"/>
</dbReference>
<dbReference type="PANTHER" id="PTHR42855">
    <property type="entry name" value="ABC TRANSPORTER ATP-BINDING SUBUNIT"/>
    <property type="match status" value="1"/>
</dbReference>
<keyword evidence="4" id="KW-0175">Coiled coil</keyword>
<dbReference type="Pfam" id="PF00005">
    <property type="entry name" value="ABC_tran"/>
    <property type="match status" value="2"/>
</dbReference>
<proteinExistence type="predicted"/>
<feature type="region of interest" description="Disordered" evidence="5">
    <location>
        <begin position="559"/>
        <end position="578"/>
    </location>
</feature>
<keyword evidence="3 7" id="KW-0067">ATP-binding</keyword>
<dbReference type="GO" id="GO:0005524">
    <property type="term" value="F:ATP binding"/>
    <property type="evidence" value="ECO:0007669"/>
    <property type="project" value="UniProtKB-KW"/>
</dbReference>
<feature type="coiled-coil region" evidence="4">
    <location>
        <begin position="582"/>
        <end position="639"/>
    </location>
</feature>
<evidence type="ECO:0000256" key="2">
    <source>
        <dbReference type="ARBA" id="ARBA00022741"/>
    </source>
</evidence>
<feature type="domain" description="ABC transporter" evidence="6">
    <location>
        <begin position="3"/>
        <end position="269"/>
    </location>
</feature>
<keyword evidence="2" id="KW-0547">Nucleotide-binding</keyword>
<dbReference type="PROSITE" id="PS50893">
    <property type="entry name" value="ABC_TRANSPORTER_2"/>
    <property type="match status" value="2"/>
</dbReference>
<dbReference type="RefSeq" id="WP_092751735.1">
    <property type="nucleotide sequence ID" value="NZ_FOCG01000001.1"/>
</dbReference>
<dbReference type="Proteomes" id="UP000199158">
    <property type="component" value="Unassembled WGS sequence"/>
</dbReference>
<dbReference type="InterPro" id="IPR032781">
    <property type="entry name" value="ABC_tran_Xtn"/>
</dbReference>
<dbReference type="FunFam" id="3.40.50.300:FF:000309">
    <property type="entry name" value="ABC transporter ATP-binding protein"/>
    <property type="match status" value="1"/>
</dbReference>
<dbReference type="SUPFAM" id="SSF52540">
    <property type="entry name" value="P-loop containing nucleoside triphosphate hydrolases"/>
    <property type="match status" value="2"/>
</dbReference>
<gene>
    <name evidence="7" type="ORF">SAMN05216180_0735</name>
</gene>